<evidence type="ECO:0000313" key="4">
    <source>
        <dbReference type="Proteomes" id="UP000612055"/>
    </source>
</evidence>
<proteinExistence type="predicted"/>
<feature type="coiled-coil region" evidence="1">
    <location>
        <begin position="2269"/>
        <end position="2296"/>
    </location>
</feature>
<feature type="compositionally biased region" description="Polar residues" evidence="2">
    <location>
        <begin position="2181"/>
        <end position="2193"/>
    </location>
</feature>
<feature type="compositionally biased region" description="Low complexity" evidence="2">
    <location>
        <begin position="882"/>
        <end position="897"/>
    </location>
</feature>
<sequence length="5663" mass="592504">MAEQQLVVASDIRTTLFRRALLLLDSAHEGLGEFSFGALEGDGGGTFTEPSGSGQLALVPVPSGGPSLVTSYAGELASDPGGDVLGRVLVTFVQGRSSTARRAADAVAQIHSEIDSLLSGFEREYPPLPEDASARTWAEDRLESEGQPSEEVLRMAAATTAAAARFRVRAAEAAKGALQLYDAAAKQAATAAQATTRALELQSIAEQHSASGNLAQALEAIREANKLRDESVDAARSSRQLQEDYLRQRREAQEAHAQADAAMRHAYSLERDALRSSREAAARDFITWRERYESLARQVDNLQTQAATWDGEAEAAAAQAETAQQQAEAEMAAGNFEAGNALMEEAIKAQEQVGYARAQASSAREAAQRLMPDVREARERLGLAEQQVEQLATRQAQLQDTSTRLQQDRLQEEAAGVAALYDTAQQATALHEELMHVYEDRLAQDQEQYDTAVREGRTADADALAAHVGTWRELLDVARQNRDTSSGEAAAMQERLEELHARAQAVGIEALPAGEGPAEGFEELRGAADRAARASQAAHFMARGLAATGALDPRAEQAGTSQDELLSQSEAHRQRAARLAQQLHLERQRIVGGEASEPGRGPGPTQAEALLDSVAVTHLVGSVEATRLLQLWKKRGEEANAGVEELRSTWMGLEQAATAQADEAVRLEEQALALEHAGQPEEASATMARADELHRLAEKLRLEADRAKAALAARERASGEAQTQSRLLLQGLHDVEHAAEKLQMEMGQRGYDVGETGASTAFARAGGSGPQVQLPLRQQHTAGLLRAPEGAGMAQDETATVMMASPSMLSRNSSLATVNLSAGMGGSAEGDRASGSRAYGYEGGGAESSSSGDGPGLQSLVTGITGEALEPLRRTPTFGSQPPLAGALSGSAAGPDPALAPLVQELESHSAAAATPPTYSWDGHDAVMSALEASPTEESALVSASSSSAQAQSETINSAGQAELLQLGDQERQARWQALAAALPAGADPVVADVVDQEGRRCATVAGSSSLLVETLSFAAGCHEALGARLSSYRRALAGQRASALDAASTLAEAEALQAQEAEVADLDAQLLAQVQEFEGQVAAFEAQGSTAQALTARFELKRLQNKHEDAAVKAGQVQQARQAARERAVQARVKEAEMRARVEVEHAAARSLLEALRAADAGVRHSAEGYSHAVSALTLGAQAGLNILRGADASGQAAEAEGRLDQQAREASRAQQALAEARRLREAAEAELAASEDRIAAARQRAAQEAEAMLRSAARPTVASTSAATGGAMMGPNLGMGGGAQLASEQTSSDREALQGLAAPQSHAGGQPSVLFGLGLAKDLGGFGVEDGGSALLQPASLSSILPSNSALSSDHGLQGLLALEAQLASLQARHQQELQQLREDRSDDDDAVQRRAVRQELEADLREAERQAARVRAEVSSVRDASPAEVQANNDRLQTFETRVAMLEEAIHALDELERAEASLRSTRAADSTAQLQARFCDEAGAVLAKALDACNWAIGSSQGAQDAEAQQRLGLLQAKAADFAQRKQDLDQEAAAARQRCEQAAAQLAAAELAAQLRREWLQQARDAAACSSRVAAWDSRLGTARARLAELQGPVAEQQDRARTSSNLAETMSSAVEQHRKQAAALGRQAADQRESSRRLAANGQQLEADAAKAMADSLQQQADGLLAQATQMEEDARKHWAEAKERAEAANHAHASADAQGQLVQQIDNAHRICTSALQWRTQATQKSSDACQKQAQAAEQQQQLAGLEKDLAALESQMSGGLRPDMMASHMISIARTKQQTSALRTSLRTLQQQLQADRDAAAAAAREAAKCEEELAQLEPRIHELEQEVTAGGGAKPQTPSTQAGLLTSTTTLDLPRPEPSSVLLPSVTFGHSVSQHPLTSVGGGASGPNSLSGGGEARRPTVRVVLPGAQLGAEGSGHFGLSYRSSPSGARSLGGGLTPDADAPSRLGLGLGQASGLGASPSRDPGSAPSPGQQLQRSKSASSMRSALAGSLPQLDEDDAYDSDGGLMRSPGRSGRGGSAPANIVNAPLARLRRGGGQRPPSLLGQTSTPASPSAGQRGASQPVSPGSSRRVLMHADDLPSDDLRSHRSFTAGQSASGQALAQLPGMPSLGSQPLGQGPSHPNAQGQGQGLGQQLSAYVSAGYPGGPSSFEGTEGAATAGDLLDRVAGKSLRPLSNISPKRTTGAPTGLAKTRVGSGGGMRLESASGGGGGGDDSTDSSESGGDGGDGKRASRTAGLLDGIDDEEALEEEEQEPEPDTKMYRAVKQRLEELEKRIAELRRQGDTANTAAEILLRKQEQLRLDGDSRAGSAEQQSALLSHGDAMIHLKEAEGSLCHKQADLLEEEAAACQDALQYALVDWRQRRELHRLEHRHSLLTGRAQALAVEAQGHEADAADAAECIVLANAFIARQPSGPRSTLEQQNVALFVEEQQKRRAAAQRHSVECRAGAARLATLASDTSSRKALCEEKNLCNKALYQGALELADAYEQAARISSQAQAYRLAALKAAADVLSARMQQTDSPAARDGSLTPTGSSAVGTPRGRINPLITPRSFQPAPEALDQVAAASEAAAEALQSYLEELLGDASDAMSVLRKRMDHVARLMQLHQEVYELGGHQAGSSGAAGAPSESDLDSDRAHEMAKRSARMEAARAVIEDMDRACSLAADLRGICVDAATAHGALCDAQTEPNTIQAQLVGHKDANLAQFEGEVLKQQQVLAALEVQVPLVRDQLAVMLQVVDYRQAAAQLLEARGELERAAATAGDAGKSLEANIAVHREALAMLRGHIAAVSEEARIFQAGGNVLQATAAEEAARRLAEDALSSETTLAALEHEARLKHDEQGMAAAAAEELQQVASASTELAALLQRIVGEQEEARVASRQVEKLGAESRRLDSEAKEHQRIADACSKQAEALQHQSLQCRTDLKFAAADSHLVAARQCRAEAQEHAALAAAAKQAAATAAERLKSAQAYRDQLLRDTRLLHTAAGHLQQALSCMRDKHHLLRKRRDVEHRRQQGEAEDEEPADASSGAAGAKPKVSELEVLQTQIAASETTIKHHLAAKASFVRAADHLGVSYTSLRRAAECSAQADAAMQEVLKARRASATTGTSSGSGLPVGLLAGRGARGALALASFGPASSRQSVQEATSRTGDSQAAGEPDAGTSHVQHAELRYRCLRGSLAALQAIAAAAECTCDARCRQVRLSDQAAILVSDLAAKILEAEANADEAAQLESRMRTSGGVVDEESEENLKAKLMVNALLQQAETYRGEAAALQGKILELEAEERAAEQAASGLEAGLERLRHDHRHTLEALDLTARIAASREHEAALRTQARVLSVEVAQLDREATGHEGKAVQLRQQLTNASHSADPEDVANLMVVTQQMGAKAVAHREQQHARKRELLALEAEYEQVAADVAQMVQRAEHVLRASETQAQVREFSAKVEELRGEMSAAVAACEQCRCSLEDLRDQHAELSAGRRSSSGGVASEPTGDYAMVSTVSAARRSHQIATTEAAISLSEQMLRTHEQRARVLHAAVDAWEAACSHQQTALRHQQQLLQQADWRTRVSRLQGDLLAAAEDHTAKARQLRAGAGKDRDGMGPHGAASASAADGLAAAALADPSVPGADVINSCRAQAAAIRVATDAAQQLALAEIQEGLASRASSLASQVGHQAERMATAAELVRPMLGRLKHVAGVSVSAARLQLVCVDACADQGVELTAMHRAMDSVRDLASRIQVLLEAADRHARAGQAADAAAARGQATALQEALQLELRAVQGCRQRLSELDVRIREAQQELGSADGHLELLGPPLAVAQSVAEYVQQACELHAGCAERQQDILRLARLAADAMGRAALVKRECLATRDAAEQLVKSGKHEGAYELQHAATTLERSLGEAEAERRTLEAQALQTADACGSDAAAAELYHDLASMSAQLLQHMDEQESYKDEHVQLEHALAALGRSLASVKQQLAARRGDMQALGGQIEERRTEALILLKEGHEAQAGVRREAAALLVAQLAATADDVVALERRASALQERHTLLASLHAKSEARLGMLGQLGRLCSAGVEHLLDAREAHEQHAQSSRAAALLSVELSQAESELAAAEARVSETQRNASQMQHEHQQLAAAAASDGALAGDDDAEELPDPEQLLQAAGLARAELLLARRQRGEQQNRVAELRSRAALAEITAESSQLRVSKARERAEEGQRLVASMMAVLEGSGSLLIDADALRGALSTIQGITSTSSSHNDASAADGEADQRHGIMSAAQLQSVILQALAEAASKFVDALSTAGAAEAARADALTAAQEARAAREAAGRQQVAVKELTAAEEGASLAATAGRLPGRRRASAGPGSESQAAASSFADAGLAAASSASAALGSMALVAPQSKGPRGRVSAELAKVELERLHHEAAYMDATAAQQLKLVACLEQQCGLLRRTSDSLLEMARYGVGAELNAGPRMTADEAATLLAACKQLSLQHVATLALTAPLERCQRAEACLRASLECVDAARRSRMQALEHRVEAIQGTAASSAPWTEAGTDGAGPGLGVRGEPVSSVSYSPSRLAAELAGMGQTYGRTAPLYPTAGERAAAATLSSLAAHEQLLTEEEALLGQVQELEQAAAQLRDEAEAQAAAFEQSWAAASRPAASAAAAWLERAAADGAVTAVVSVPRSAGRLQGYGSTAATTPTKSAAHSTPRTEAKVQATSGPGLGDYWAAEGADADADDAGAAAPQRLRADDAGELLRALQQRHEEEYRAWREQEQDQRRPAQASPLRARGDSLALHHQPTERPASSAVASPQPGDGALPGPSLQRGREEEASQGRYPTDGQCRDEGEDSIDADLLAMASAAVARAKAAAAVLAARERLTAMAERAGEQAAAAVAASLGPAPAPSPSPYAPPRSSLREQPAPHGHGALARPGHGASVGVAAGSTARYDATGSTRSSADWSRSQAGPAAQPPIMQGSAPASTLQAPALTSPSASVSTARQPVSPPAPSPPSREPAAAGLAAQPQAAPAGAALLTDMLRTQPGGSGPPSGTPSSGAPVQASRESTPVSSAPATAPAPQPEQPPSRAPQPGTSSSTTSSPGATQSSATFSPGARGARPAAARQPAAPSRLEDSPTSTLSSFLQPPSTDPSSLFSTAQHAPPQPQPQLSADPGLRPGTPALPRLPLPDVLTPCDAAALAQLWAVAATHYQRQQAMHDGAISALELQWERCQAQLQVLWAEEQQAQASASASATADRRGAAADAASAGAAAARWQARASHLHAAMQKHAAEAARCRARWRRATSMGERLHLLAPAGGRPTGSELEPLAAVVPRLPAAVLASCAAVGALERLQGDLAAQAAALQTVATGLQQQSERLFAKASERSGKARAKLDRLDLSSAHPAALAAARSHLLSDRDQESLSSRALDLSRQAVSLREAAGRLAAEGAVLGQASERLQRAADVELAAQDALVQAVDLALCEAMGAVLFGQGAGPIMDASQADLTGEPGGELDALLAAGHAPGFCGAAARAFARRGEDLATEAQRAVQGAREVLEGRLAPFARCADDVAGTLGELAAHRSVAREQLLAQAEAATMCVARARAKWASRTAAGDAAAADKYARAAAAWSKQESKLRREAQAAAAGAEDLAARAQGLHGMGPRLRPMHAALEAYLDEQLEAWAAAALSRVHQRGR</sequence>
<feature type="region of interest" description="Disordered" evidence="2">
    <location>
        <begin position="873"/>
        <end position="898"/>
    </location>
</feature>
<keyword evidence="1" id="KW-0175">Coiled coil</keyword>
<feature type="region of interest" description="Disordered" evidence="2">
    <location>
        <begin position="1677"/>
        <end position="1707"/>
    </location>
</feature>
<feature type="compositionally biased region" description="Polar residues" evidence="2">
    <location>
        <begin position="2118"/>
        <end position="2132"/>
    </location>
</feature>
<feature type="coiled-coil region" evidence="1">
    <location>
        <begin position="4593"/>
        <end position="4627"/>
    </location>
</feature>
<feature type="compositionally biased region" description="Basic and acidic residues" evidence="2">
    <location>
        <begin position="1679"/>
        <end position="1696"/>
    </location>
</feature>
<feature type="region of interest" description="Disordered" evidence="2">
    <location>
        <begin position="1886"/>
        <end position="1905"/>
    </location>
</feature>
<feature type="region of interest" description="Disordered" evidence="2">
    <location>
        <begin position="4748"/>
        <end position="4767"/>
    </location>
</feature>
<feature type="region of interest" description="Disordered" evidence="2">
    <location>
        <begin position="2178"/>
        <end position="2268"/>
    </location>
</feature>
<keyword evidence="4" id="KW-1185">Reference proteome</keyword>
<feature type="compositionally biased region" description="Low complexity" evidence="2">
    <location>
        <begin position="1264"/>
        <end position="1276"/>
    </location>
</feature>
<feature type="compositionally biased region" description="Polar residues" evidence="2">
    <location>
        <begin position="5109"/>
        <end position="5131"/>
    </location>
</feature>
<feature type="compositionally biased region" description="Polar residues" evidence="2">
    <location>
        <begin position="2052"/>
        <end position="2076"/>
    </location>
</feature>
<feature type="compositionally biased region" description="Low complexity" evidence="2">
    <location>
        <begin position="2100"/>
        <end position="2112"/>
    </location>
</feature>
<dbReference type="Proteomes" id="UP000612055">
    <property type="component" value="Unassembled WGS sequence"/>
</dbReference>
<feature type="compositionally biased region" description="Polar residues" evidence="2">
    <location>
        <begin position="1608"/>
        <end position="1620"/>
    </location>
</feature>
<feature type="compositionally biased region" description="Pro residues" evidence="2">
    <location>
        <begin position="5051"/>
        <end position="5063"/>
    </location>
</feature>
<evidence type="ECO:0000256" key="1">
    <source>
        <dbReference type="SAM" id="Coils"/>
    </source>
</evidence>
<feature type="region of interest" description="Disordered" evidence="2">
    <location>
        <begin position="2622"/>
        <end position="2644"/>
    </location>
</feature>
<feature type="compositionally biased region" description="Low complexity" evidence="2">
    <location>
        <begin position="2622"/>
        <end position="2635"/>
    </location>
</feature>
<feature type="region of interest" description="Disordered" evidence="2">
    <location>
        <begin position="3142"/>
        <end position="3166"/>
    </location>
</feature>
<feature type="region of interest" description="Disordered" evidence="2">
    <location>
        <begin position="4331"/>
        <end position="4351"/>
    </location>
</feature>
<feature type="region of interest" description="Disordered" evidence="2">
    <location>
        <begin position="3011"/>
        <end position="3040"/>
    </location>
</feature>
<protein>
    <submittedName>
        <fullName evidence="3">Uncharacterized protein</fullName>
    </submittedName>
</protein>
<gene>
    <name evidence="3" type="ORF">HYH03_000952</name>
</gene>
<feature type="coiled-coil region" evidence="1">
    <location>
        <begin position="1362"/>
        <end position="1469"/>
    </location>
</feature>
<feature type="coiled-coil region" evidence="1">
    <location>
        <begin position="292"/>
        <end position="333"/>
    </location>
</feature>
<feature type="coiled-coil region" evidence="1">
    <location>
        <begin position="3258"/>
        <end position="3292"/>
    </location>
</feature>
<feature type="region of interest" description="Disordered" evidence="2">
    <location>
        <begin position="824"/>
        <end position="860"/>
    </location>
</feature>
<feature type="region of interest" description="Disordered" evidence="2">
    <location>
        <begin position="2524"/>
        <end position="2548"/>
    </location>
</feature>
<reference evidence="3" key="1">
    <citation type="journal article" date="2020" name="bioRxiv">
        <title>Comparative genomics of Chlamydomonas.</title>
        <authorList>
            <person name="Craig R.J."/>
            <person name="Hasan A.R."/>
            <person name="Ness R.W."/>
            <person name="Keightley P.D."/>
        </authorList>
    </citation>
    <scope>NUCLEOTIDE SEQUENCE</scope>
    <source>
        <strain evidence="3">CCAP 11/70</strain>
    </source>
</reference>
<dbReference type="PANTHER" id="PTHR45615">
    <property type="entry name" value="MYOSIN HEAVY CHAIN, NON-MUSCLE"/>
    <property type="match status" value="1"/>
</dbReference>
<feature type="region of interest" description="Disordered" evidence="2">
    <location>
        <begin position="4098"/>
        <end position="4137"/>
    </location>
</feature>
<feature type="region of interest" description="Disordered" evidence="2">
    <location>
        <begin position="4876"/>
        <end position="5003"/>
    </location>
</feature>
<feature type="compositionally biased region" description="Polar residues" evidence="2">
    <location>
        <begin position="4956"/>
        <end position="4978"/>
    </location>
</feature>
<feature type="region of interest" description="Disordered" evidence="2">
    <location>
        <begin position="3586"/>
        <end position="3605"/>
    </location>
</feature>
<feature type="region of interest" description="Disordered" evidence="2">
    <location>
        <begin position="554"/>
        <end position="579"/>
    </location>
</feature>
<feature type="coiled-coil region" evidence="1">
    <location>
        <begin position="1794"/>
        <end position="1835"/>
    </location>
</feature>
<feature type="compositionally biased region" description="Polar residues" evidence="2">
    <location>
        <begin position="558"/>
        <end position="569"/>
    </location>
</feature>
<feature type="region of interest" description="Disordered" evidence="2">
    <location>
        <begin position="4669"/>
        <end position="4708"/>
    </location>
</feature>
<feature type="compositionally biased region" description="Basic and acidic residues" evidence="2">
    <location>
        <begin position="4748"/>
        <end position="4759"/>
    </location>
</feature>
<feature type="region of interest" description="Disordered" evidence="2">
    <location>
        <begin position="1596"/>
        <end position="1657"/>
    </location>
</feature>
<feature type="compositionally biased region" description="Pro residues" evidence="2">
    <location>
        <begin position="4980"/>
        <end position="4990"/>
    </location>
</feature>
<evidence type="ECO:0000256" key="2">
    <source>
        <dbReference type="SAM" id="MobiDB-lite"/>
    </source>
</evidence>
<name>A0A835YG44_9CHLO</name>
<dbReference type="EMBL" id="JAEHOE010000002">
    <property type="protein sequence ID" value="KAG2501134.1"/>
    <property type="molecule type" value="Genomic_DNA"/>
</dbReference>
<feature type="compositionally biased region" description="Basic and acidic residues" evidence="2">
    <location>
        <begin position="2082"/>
        <end position="2094"/>
    </location>
</feature>
<feature type="region of interest" description="Disordered" evidence="2">
    <location>
        <begin position="1252"/>
        <end position="1297"/>
    </location>
</feature>
<dbReference type="OrthoDB" id="540334at2759"/>
<evidence type="ECO:0000313" key="3">
    <source>
        <dbReference type="EMBL" id="KAG2501134.1"/>
    </source>
</evidence>
<feature type="compositionally biased region" description="Low complexity" evidence="2">
    <location>
        <begin position="4913"/>
        <end position="4922"/>
    </location>
</feature>
<feature type="coiled-coil region" evidence="1">
    <location>
        <begin position="374"/>
        <end position="408"/>
    </location>
</feature>
<feature type="compositionally biased region" description="Low complexity" evidence="2">
    <location>
        <begin position="4991"/>
        <end position="5003"/>
    </location>
</feature>
<dbReference type="PANTHER" id="PTHR45615:SF80">
    <property type="entry name" value="GRIP DOMAIN-CONTAINING PROTEIN"/>
    <property type="match status" value="1"/>
</dbReference>
<feature type="compositionally biased region" description="Low complexity" evidence="2">
    <location>
        <begin position="3029"/>
        <end position="3039"/>
    </location>
</feature>
<feature type="region of interest" description="Disordered" evidence="2">
    <location>
        <begin position="129"/>
        <end position="148"/>
    </location>
</feature>
<feature type="compositionally biased region" description="Acidic residues" evidence="2">
    <location>
        <begin position="2248"/>
        <end position="2263"/>
    </location>
</feature>
<feature type="compositionally biased region" description="Gly residues" evidence="2">
    <location>
        <begin position="2203"/>
        <end position="2221"/>
    </location>
</feature>
<feature type="compositionally biased region" description="Low complexity" evidence="2">
    <location>
        <begin position="5064"/>
        <end position="5104"/>
    </location>
</feature>
<feature type="region of interest" description="Disordered" evidence="2">
    <location>
        <begin position="4776"/>
        <end position="4826"/>
    </location>
</feature>
<feature type="region of interest" description="Disordered" evidence="2">
    <location>
        <begin position="4522"/>
        <end position="4547"/>
    </location>
</feature>
<feature type="coiled-coil region" evidence="1">
    <location>
        <begin position="690"/>
        <end position="717"/>
    </location>
</feature>
<feature type="compositionally biased region" description="Low complexity" evidence="2">
    <location>
        <begin position="4119"/>
        <end position="4131"/>
    </location>
</feature>
<feature type="compositionally biased region" description="Low complexity" evidence="2">
    <location>
        <begin position="4674"/>
        <end position="4688"/>
    </location>
</feature>
<comment type="caution">
    <text evidence="3">The sequence shown here is derived from an EMBL/GenBank/DDBJ whole genome shotgun (WGS) entry which is preliminary data.</text>
</comment>
<feature type="compositionally biased region" description="Basic and acidic residues" evidence="2">
    <location>
        <begin position="3011"/>
        <end position="3020"/>
    </location>
</feature>
<organism evidence="3 4">
    <name type="scientific">Edaphochlamys debaryana</name>
    <dbReference type="NCBI Taxonomy" id="47281"/>
    <lineage>
        <taxon>Eukaryota</taxon>
        <taxon>Viridiplantae</taxon>
        <taxon>Chlorophyta</taxon>
        <taxon>core chlorophytes</taxon>
        <taxon>Chlorophyceae</taxon>
        <taxon>CS clade</taxon>
        <taxon>Chlamydomonadales</taxon>
        <taxon>Chlamydomonadales incertae sedis</taxon>
        <taxon>Edaphochlamys</taxon>
    </lineage>
</organism>
<feature type="coiled-coil region" evidence="1">
    <location>
        <begin position="1523"/>
        <end position="1557"/>
    </location>
</feature>
<feature type="coiled-coil region" evidence="1">
    <location>
        <begin position="2709"/>
        <end position="2766"/>
    </location>
</feature>
<feature type="coiled-coil region" evidence="1">
    <location>
        <begin position="2852"/>
        <end position="2921"/>
    </location>
</feature>
<feature type="compositionally biased region" description="Polar residues" evidence="2">
    <location>
        <begin position="1978"/>
        <end position="1993"/>
    </location>
</feature>
<feature type="compositionally biased region" description="Pro residues" evidence="2">
    <location>
        <begin position="4880"/>
        <end position="4890"/>
    </location>
</feature>
<feature type="compositionally biased region" description="Polar residues" evidence="2">
    <location>
        <begin position="4929"/>
        <end position="4942"/>
    </location>
</feature>
<feature type="compositionally biased region" description="Polar residues" evidence="2">
    <location>
        <begin position="3142"/>
        <end position="3155"/>
    </location>
</feature>
<accession>A0A835YG44</accession>
<feature type="region of interest" description="Disordered" evidence="2">
    <location>
        <begin position="5015"/>
        <end position="5160"/>
    </location>
</feature>
<feature type="region of interest" description="Disordered" evidence="2">
    <location>
        <begin position="1922"/>
        <end position="2139"/>
    </location>
</feature>
<feature type="coiled-coil region" evidence="1">
    <location>
        <begin position="3402"/>
        <end position="3449"/>
    </location>
</feature>